<dbReference type="Pfam" id="PF13828">
    <property type="entry name" value="DUF4190"/>
    <property type="match status" value="1"/>
</dbReference>
<dbReference type="EMBL" id="BAHE01000029">
    <property type="protein sequence ID" value="GAC01593.1"/>
    <property type="molecule type" value="Genomic_DNA"/>
</dbReference>
<evidence type="ECO:0000256" key="1">
    <source>
        <dbReference type="SAM" id="MobiDB-lite"/>
    </source>
</evidence>
<dbReference type="AlphaFoldDB" id="K6XB15"/>
<feature type="transmembrane region" description="Helical" evidence="2">
    <location>
        <begin position="66"/>
        <end position="91"/>
    </location>
</feature>
<dbReference type="InterPro" id="IPR025241">
    <property type="entry name" value="DUF4190"/>
</dbReference>
<accession>K6XB15</accession>
<feature type="region of interest" description="Disordered" evidence="1">
    <location>
        <begin position="1"/>
        <end position="60"/>
    </location>
</feature>
<gene>
    <name evidence="4" type="ORF">GONAM_29_00370</name>
</gene>
<keyword evidence="2" id="KW-1133">Transmembrane helix</keyword>
<organism evidence="4 5">
    <name type="scientific">Gordonia namibiensis NBRC 108229</name>
    <dbReference type="NCBI Taxonomy" id="1208314"/>
    <lineage>
        <taxon>Bacteria</taxon>
        <taxon>Bacillati</taxon>
        <taxon>Actinomycetota</taxon>
        <taxon>Actinomycetes</taxon>
        <taxon>Mycobacteriales</taxon>
        <taxon>Gordoniaceae</taxon>
        <taxon>Gordonia</taxon>
    </lineage>
</organism>
<keyword evidence="2" id="KW-0472">Membrane</keyword>
<evidence type="ECO:0000313" key="4">
    <source>
        <dbReference type="EMBL" id="GAC01593.1"/>
    </source>
</evidence>
<sequence length="145" mass="14649">GPSGYGQPGPGQPGPGPQGRPGYGTPPGYQSYGQQPHAQSPAGEQHAVDNPYGESQADGTPKTNTLAVAALVASLLGLVCIGIGGLIGLVLGVVARKQIAASGGRQTGDGLALTAIVIGLFIVVVWVAYWLVVLFTGVESPWSYI</sequence>
<feature type="domain" description="DUF4190" evidence="3">
    <location>
        <begin position="66"/>
        <end position="128"/>
    </location>
</feature>
<evidence type="ECO:0000256" key="2">
    <source>
        <dbReference type="SAM" id="Phobius"/>
    </source>
</evidence>
<dbReference type="RefSeq" id="WP_006867758.1">
    <property type="nucleotide sequence ID" value="NZ_BAHE01000029.1"/>
</dbReference>
<protein>
    <recommendedName>
        <fullName evidence="3">DUF4190 domain-containing protein</fullName>
    </recommendedName>
</protein>
<name>K6XB15_9ACTN</name>
<reference evidence="4 5" key="1">
    <citation type="submission" date="2012-08" db="EMBL/GenBank/DDBJ databases">
        <title>Whole genome shotgun sequence of Gordonia namibiensis NBRC 108229.</title>
        <authorList>
            <person name="Isaki-Nakamura S."/>
            <person name="Hosoyama A."/>
            <person name="Tsuchikane K."/>
            <person name="Katsumata H."/>
            <person name="Baba S."/>
            <person name="Yamazaki S."/>
            <person name="Fujita N."/>
        </authorList>
    </citation>
    <scope>NUCLEOTIDE SEQUENCE [LARGE SCALE GENOMIC DNA]</scope>
    <source>
        <strain evidence="4 5">NBRC 108229</strain>
    </source>
</reference>
<feature type="transmembrane region" description="Helical" evidence="2">
    <location>
        <begin position="111"/>
        <end position="132"/>
    </location>
</feature>
<proteinExistence type="predicted"/>
<evidence type="ECO:0000313" key="5">
    <source>
        <dbReference type="Proteomes" id="UP000035058"/>
    </source>
</evidence>
<keyword evidence="2" id="KW-0812">Transmembrane</keyword>
<keyword evidence="5" id="KW-1185">Reference proteome</keyword>
<comment type="caution">
    <text evidence="4">The sequence shown here is derived from an EMBL/GenBank/DDBJ whole genome shotgun (WGS) entry which is preliminary data.</text>
</comment>
<dbReference type="Proteomes" id="UP000035058">
    <property type="component" value="Unassembled WGS sequence"/>
</dbReference>
<feature type="non-terminal residue" evidence="4">
    <location>
        <position position="1"/>
    </location>
</feature>
<evidence type="ECO:0000259" key="3">
    <source>
        <dbReference type="Pfam" id="PF13828"/>
    </source>
</evidence>